<evidence type="ECO:0000256" key="3">
    <source>
        <dbReference type="ARBA" id="ARBA00023163"/>
    </source>
</evidence>
<evidence type="ECO:0000256" key="2">
    <source>
        <dbReference type="ARBA" id="ARBA00023125"/>
    </source>
</evidence>
<organism evidence="5 6">
    <name type="scientific">Exercitatus varius</name>
    <dbReference type="NCBI Taxonomy" id="67857"/>
    <lineage>
        <taxon>Bacteria</taxon>
        <taxon>Pseudomonadati</taxon>
        <taxon>Pseudomonadota</taxon>
        <taxon>Gammaproteobacteria</taxon>
        <taxon>Pasteurellales</taxon>
        <taxon>Pasteurellaceae</taxon>
        <taxon>Exercitatus</taxon>
    </lineage>
</organism>
<reference evidence="5" key="1">
    <citation type="submission" date="2023-03" db="EMBL/GenBank/DDBJ databases">
        <title>Classification of Bisgaard taxon 6 and taxon 10 as Exercitatus varius gen. nov., spec. nov.</title>
        <authorList>
            <person name="Christensen H."/>
        </authorList>
    </citation>
    <scope>NUCLEOTIDE SEQUENCE</scope>
    <source>
        <strain evidence="5">86116</strain>
    </source>
</reference>
<dbReference type="SUPFAM" id="SSF55136">
    <property type="entry name" value="Probable bacterial effector-binding domain"/>
    <property type="match status" value="1"/>
</dbReference>
<sequence length="282" mass="31737">MNMIRAFNRTVDYLEKSLSQEPDEKEITRLSGYSFAMFSRLFSILTEMTLSEYLRRRKLTEAAIRLRETDDKIIDIALDYGYESPDSFGLAFKKFHGCSPSSVRKGERFNIVSRVQLSLSITGGSEMNISIQKKPAFTVAGIGAKSVSSAECAGIWEKLYRTVDEADLKALGNGQCYGMCYDVEQCNSINYLACYHVENGNEASAEKLGLQVVAIPEAEYAVVELVGAVPQSIHKGWKYVTEVFFPESGYKHSGKPDFEVYSGTDIHNEQYKMELWIPVEKD</sequence>
<dbReference type="GO" id="GO:0003700">
    <property type="term" value="F:DNA-binding transcription factor activity"/>
    <property type="evidence" value="ECO:0007669"/>
    <property type="project" value="InterPro"/>
</dbReference>
<dbReference type="PROSITE" id="PS00041">
    <property type="entry name" value="HTH_ARAC_FAMILY_1"/>
    <property type="match status" value="1"/>
</dbReference>
<keyword evidence="3" id="KW-0804">Transcription</keyword>
<dbReference type="PANTHER" id="PTHR47504:SF5">
    <property type="entry name" value="RIGHT ORIGIN-BINDING PROTEIN"/>
    <property type="match status" value="1"/>
</dbReference>
<dbReference type="InterPro" id="IPR009057">
    <property type="entry name" value="Homeodomain-like_sf"/>
</dbReference>
<dbReference type="InterPro" id="IPR011256">
    <property type="entry name" value="Reg_factor_effector_dom_sf"/>
</dbReference>
<dbReference type="Gene3D" id="1.10.10.60">
    <property type="entry name" value="Homeodomain-like"/>
    <property type="match status" value="2"/>
</dbReference>
<dbReference type="InterPro" id="IPR029442">
    <property type="entry name" value="GyrI-like"/>
</dbReference>
<dbReference type="GO" id="GO:0043565">
    <property type="term" value="F:sequence-specific DNA binding"/>
    <property type="evidence" value="ECO:0007669"/>
    <property type="project" value="InterPro"/>
</dbReference>
<dbReference type="InterPro" id="IPR010499">
    <property type="entry name" value="AraC_E-bd"/>
</dbReference>
<dbReference type="AlphaFoldDB" id="A0AAW6QB26"/>
<keyword evidence="2" id="KW-0238">DNA-binding</keyword>
<dbReference type="InterPro" id="IPR018062">
    <property type="entry name" value="HTH_AraC-typ_CS"/>
</dbReference>
<dbReference type="SMART" id="SM00871">
    <property type="entry name" value="AraC_E_bind"/>
    <property type="match status" value="1"/>
</dbReference>
<dbReference type="SMART" id="SM00342">
    <property type="entry name" value="HTH_ARAC"/>
    <property type="match status" value="1"/>
</dbReference>
<keyword evidence="1" id="KW-0805">Transcription regulation</keyword>
<proteinExistence type="predicted"/>
<accession>A0AAW6QB26</accession>
<evidence type="ECO:0000313" key="5">
    <source>
        <dbReference type="EMBL" id="MDG2950508.1"/>
    </source>
</evidence>
<evidence type="ECO:0000256" key="1">
    <source>
        <dbReference type="ARBA" id="ARBA00023015"/>
    </source>
</evidence>
<evidence type="ECO:0000313" key="6">
    <source>
        <dbReference type="Proteomes" id="UP001214976"/>
    </source>
</evidence>
<dbReference type="Pfam" id="PF12833">
    <property type="entry name" value="HTH_18"/>
    <property type="match status" value="1"/>
</dbReference>
<dbReference type="PROSITE" id="PS01124">
    <property type="entry name" value="HTH_ARAC_FAMILY_2"/>
    <property type="match status" value="1"/>
</dbReference>
<dbReference type="InterPro" id="IPR020449">
    <property type="entry name" value="Tscrpt_reg_AraC-type_HTH"/>
</dbReference>
<gene>
    <name evidence="5" type="ORF">P7M15_08260</name>
</gene>
<dbReference type="Pfam" id="PF06445">
    <property type="entry name" value="GyrI-like"/>
    <property type="match status" value="1"/>
</dbReference>
<protein>
    <submittedName>
        <fullName evidence="5">AraC family transcriptional regulator</fullName>
    </submittedName>
</protein>
<dbReference type="EMBL" id="JARQTW010000012">
    <property type="protein sequence ID" value="MDG2950508.1"/>
    <property type="molecule type" value="Genomic_DNA"/>
</dbReference>
<dbReference type="PANTHER" id="PTHR47504">
    <property type="entry name" value="RIGHT ORIGIN-BINDING PROTEIN"/>
    <property type="match status" value="1"/>
</dbReference>
<dbReference type="InterPro" id="IPR050959">
    <property type="entry name" value="MarA-like"/>
</dbReference>
<comment type="caution">
    <text evidence="5">The sequence shown here is derived from an EMBL/GenBank/DDBJ whole genome shotgun (WGS) entry which is preliminary data.</text>
</comment>
<dbReference type="Gene3D" id="3.20.80.10">
    <property type="entry name" value="Regulatory factor, effector binding domain"/>
    <property type="match status" value="1"/>
</dbReference>
<evidence type="ECO:0000259" key="4">
    <source>
        <dbReference type="PROSITE" id="PS01124"/>
    </source>
</evidence>
<dbReference type="PRINTS" id="PR00032">
    <property type="entry name" value="HTHARAC"/>
</dbReference>
<feature type="domain" description="HTH araC/xylS-type" evidence="4">
    <location>
        <begin position="8"/>
        <end position="106"/>
    </location>
</feature>
<dbReference type="RefSeq" id="WP_317477499.1">
    <property type="nucleotide sequence ID" value="NZ_JARQTW010000012.1"/>
</dbReference>
<dbReference type="Proteomes" id="UP001214976">
    <property type="component" value="Unassembled WGS sequence"/>
</dbReference>
<dbReference type="InterPro" id="IPR018060">
    <property type="entry name" value="HTH_AraC"/>
</dbReference>
<dbReference type="SUPFAM" id="SSF46689">
    <property type="entry name" value="Homeodomain-like"/>
    <property type="match status" value="2"/>
</dbReference>
<name>A0AAW6QB26_9PAST</name>